<reference evidence="2 3" key="1">
    <citation type="submission" date="2020-08" db="EMBL/GenBank/DDBJ databases">
        <title>Genomic Encyclopedia of Type Strains, Phase IV (KMG-IV): sequencing the most valuable type-strain genomes for metagenomic binning, comparative biology and taxonomic classification.</title>
        <authorList>
            <person name="Goeker M."/>
        </authorList>
    </citation>
    <scope>NUCLEOTIDE SEQUENCE [LARGE SCALE GENOMIC DNA]</scope>
    <source>
        <strain evidence="2 3">DSM 103570</strain>
    </source>
</reference>
<organism evidence="2 3">
    <name type="scientific">Aurantimonas endophytica</name>
    <dbReference type="NCBI Taxonomy" id="1522175"/>
    <lineage>
        <taxon>Bacteria</taxon>
        <taxon>Pseudomonadati</taxon>
        <taxon>Pseudomonadota</taxon>
        <taxon>Alphaproteobacteria</taxon>
        <taxon>Hyphomicrobiales</taxon>
        <taxon>Aurantimonadaceae</taxon>
        <taxon>Aurantimonas</taxon>
    </lineage>
</organism>
<keyword evidence="3" id="KW-1185">Reference proteome</keyword>
<feature type="compositionally biased region" description="Basic and acidic residues" evidence="1">
    <location>
        <begin position="9"/>
        <end position="20"/>
    </location>
</feature>
<gene>
    <name evidence="2" type="ORF">GGR03_003725</name>
</gene>
<accession>A0A7W6HG68</accession>
<protein>
    <submittedName>
        <fullName evidence="2">Uncharacterized protein</fullName>
    </submittedName>
</protein>
<name>A0A7W6HG68_9HYPH</name>
<dbReference type="AlphaFoldDB" id="A0A7W6HG68"/>
<feature type="compositionally biased region" description="Basic and acidic residues" evidence="1">
    <location>
        <begin position="48"/>
        <end position="59"/>
    </location>
</feature>
<feature type="region of interest" description="Disordered" evidence="1">
    <location>
        <begin position="1"/>
        <end position="59"/>
    </location>
</feature>
<comment type="caution">
    <text evidence="2">The sequence shown here is derived from an EMBL/GenBank/DDBJ whole genome shotgun (WGS) entry which is preliminary data.</text>
</comment>
<evidence type="ECO:0000256" key="1">
    <source>
        <dbReference type="SAM" id="MobiDB-lite"/>
    </source>
</evidence>
<evidence type="ECO:0000313" key="3">
    <source>
        <dbReference type="Proteomes" id="UP000588647"/>
    </source>
</evidence>
<feature type="compositionally biased region" description="Basic and acidic residues" evidence="1">
    <location>
        <begin position="28"/>
        <end position="41"/>
    </location>
</feature>
<sequence>MDMSARSQADAHFKTVRDAKTTTASKRINQERMKTDSDKSARLKAARLARDVEGAREAK</sequence>
<proteinExistence type="predicted"/>
<evidence type="ECO:0000313" key="2">
    <source>
        <dbReference type="EMBL" id="MBB4004630.1"/>
    </source>
</evidence>
<dbReference type="Proteomes" id="UP000588647">
    <property type="component" value="Unassembled WGS sequence"/>
</dbReference>
<dbReference type="EMBL" id="JACIEM010000005">
    <property type="protein sequence ID" value="MBB4004630.1"/>
    <property type="molecule type" value="Genomic_DNA"/>
</dbReference>